<gene>
    <name evidence="1" type="ORF">SCF082_LOCUS40237</name>
    <name evidence="2" type="ORF">SCF082_LOCUS40607</name>
</gene>
<evidence type="ECO:0000313" key="2">
    <source>
        <dbReference type="EMBL" id="CAK9085753.1"/>
    </source>
</evidence>
<evidence type="ECO:0000313" key="3">
    <source>
        <dbReference type="Proteomes" id="UP001642464"/>
    </source>
</evidence>
<reference evidence="1 3" key="1">
    <citation type="submission" date="2024-02" db="EMBL/GenBank/DDBJ databases">
        <authorList>
            <person name="Chen Y."/>
            <person name="Shah S."/>
            <person name="Dougan E. K."/>
            <person name="Thang M."/>
            <person name="Chan C."/>
        </authorList>
    </citation>
    <scope>NUCLEOTIDE SEQUENCE [LARGE SCALE GENOMIC DNA]</scope>
</reference>
<evidence type="ECO:0000313" key="1">
    <source>
        <dbReference type="EMBL" id="CAK9084870.1"/>
    </source>
</evidence>
<dbReference type="EMBL" id="CAXAMM010039340">
    <property type="protein sequence ID" value="CAK9085753.1"/>
    <property type="molecule type" value="Genomic_DNA"/>
</dbReference>
<comment type="caution">
    <text evidence="1">The sequence shown here is derived from an EMBL/GenBank/DDBJ whole genome shotgun (WGS) entry which is preliminary data.</text>
</comment>
<name>A0ABP0Q9E7_9DINO</name>
<keyword evidence="3" id="KW-1185">Reference proteome</keyword>
<organism evidence="1 3">
    <name type="scientific">Durusdinium trenchii</name>
    <dbReference type="NCBI Taxonomy" id="1381693"/>
    <lineage>
        <taxon>Eukaryota</taxon>
        <taxon>Sar</taxon>
        <taxon>Alveolata</taxon>
        <taxon>Dinophyceae</taxon>
        <taxon>Suessiales</taxon>
        <taxon>Symbiodiniaceae</taxon>
        <taxon>Durusdinium</taxon>
    </lineage>
</organism>
<accession>A0ABP0Q9E7</accession>
<proteinExistence type="predicted"/>
<dbReference type="EMBL" id="CAXAMM010039229">
    <property type="protein sequence ID" value="CAK9084870.1"/>
    <property type="molecule type" value="Genomic_DNA"/>
</dbReference>
<dbReference type="Proteomes" id="UP001642464">
    <property type="component" value="Unassembled WGS sequence"/>
</dbReference>
<sequence>MLDFLTIFSAVGLQQELSKATGDQSLIIRDDDTSPSSLVETAAGHLADAMDAFDTAVSESFGVILGSQEQKEKEICAPKKA</sequence>
<protein>
    <submittedName>
        <fullName evidence="1">Uncharacterized protein</fullName>
    </submittedName>
</protein>